<gene>
    <name evidence="8" type="ORF">AFUS01_LOCUS626</name>
</gene>
<dbReference type="Pfam" id="PF00028">
    <property type="entry name" value="Cadherin"/>
    <property type="match status" value="2"/>
</dbReference>
<feature type="domain" description="Cadherin" evidence="7">
    <location>
        <begin position="143"/>
        <end position="253"/>
    </location>
</feature>
<dbReference type="GO" id="GO:0005886">
    <property type="term" value="C:plasma membrane"/>
    <property type="evidence" value="ECO:0007669"/>
    <property type="project" value="InterPro"/>
</dbReference>
<feature type="transmembrane region" description="Helical" evidence="6">
    <location>
        <begin position="566"/>
        <end position="589"/>
    </location>
</feature>
<feature type="region of interest" description="Disordered" evidence="5">
    <location>
        <begin position="740"/>
        <end position="759"/>
    </location>
</feature>
<evidence type="ECO:0000256" key="2">
    <source>
        <dbReference type="ARBA" id="ARBA00023136"/>
    </source>
</evidence>
<sequence>MIQHNFFGVSFCIWSSFRFAVVFAIIVHSKSDSRCFLQNGGSSLSFFVSEDAPIGYNIGSLEIQGDVTRDIILSLRESTAPVRIESGTKNLTLTRKLDKEGVEGPSTVTFTILCDKRHHNEPSIQIPITVRVIDVNDNVPKWINPPSIVNVSEQTLPGTSILTGFKAIDMDQPGPHSTLTFSALDLHGKPSNLVAFAGGGLEGRLILSRPLDYESMPTFNVTLRVKDQGTPPLYSDTNLRVQVIDSDNLNPKFEFLAYSAILPAFAKAGMTLDIEPSAISAFDQDTGINAQIQYSMPEKRPENQFLQMDPSSGRITLLRDIPEDQFNQHVTLVLKAEQVDNPDRYALSTLNIGKKGNHNAPLHFVQPEFQVNVPENSPPGTILLTVLTSRPADKNLKFAIDGDTQGIFKVGPMGQLLLRKSLDYELTTSHTIAIWVTDGYQNASTVVKLNVININDWSPRFHQSLYEFNISSDTMTKGMPLGQIAVADGDVGDKINLEIQNTDLIHVDNHGRLFAKNRTLLKREMMFLVVAKDSGDPPREAFVPVIVRLTDSSAGDFLAGDIDMKVVLIAALGLVAFSLIVGIALYFGYCRKRRKIQSENFQKRVLERNMSNPLAIHKLGGPPQGQPSTLRRSNKIRNMSMNITSPILSTATNNHILQRNSLTPVDPVNLSLSVANGTMRAKNVTWSPKLLQKITPDGTIRNGNVRVTATASQGYVSTNTNGFEVDPETSVTPVETYRSSNLQNGRNHSTDTLQSNSSLTLYF</sequence>
<evidence type="ECO:0000256" key="3">
    <source>
        <dbReference type="ARBA" id="ARBA00023180"/>
    </source>
</evidence>
<dbReference type="PANTHER" id="PTHR24028:SF146">
    <property type="entry name" value="CADHERIN 96CB, ISOFORM D-RELATED"/>
    <property type="match status" value="1"/>
</dbReference>
<name>A0A8J2J0S3_9HEXA</name>
<proteinExistence type="predicted"/>
<dbReference type="AlphaFoldDB" id="A0A8J2J0S3"/>
<evidence type="ECO:0000259" key="7">
    <source>
        <dbReference type="PROSITE" id="PS50268"/>
    </source>
</evidence>
<dbReference type="PANTHER" id="PTHR24028">
    <property type="entry name" value="CADHERIN-87A"/>
    <property type="match status" value="1"/>
</dbReference>
<protein>
    <recommendedName>
        <fullName evidence="7">Cadherin domain-containing protein</fullName>
    </recommendedName>
</protein>
<keyword evidence="6" id="KW-0812">Transmembrane</keyword>
<dbReference type="InterPro" id="IPR050174">
    <property type="entry name" value="Protocadherin/Cadherin-CA"/>
</dbReference>
<dbReference type="EMBL" id="CAJVCH010003167">
    <property type="protein sequence ID" value="CAG7647491.1"/>
    <property type="molecule type" value="Genomic_DNA"/>
</dbReference>
<comment type="caution">
    <text evidence="8">The sequence shown here is derived from an EMBL/GenBank/DDBJ whole genome shotgun (WGS) entry which is preliminary data.</text>
</comment>
<reference evidence="8" key="1">
    <citation type="submission" date="2021-06" db="EMBL/GenBank/DDBJ databases">
        <authorList>
            <person name="Hodson N. C."/>
            <person name="Mongue J. A."/>
            <person name="Jaron S. K."/>
        </authorList>
    </citation>
    <scope>NUCLEOTIDE SEQUENCE</scope>
</reference>
<keyword evidence="2 6" id="KW-0472">Membrane</keyword>
<evidence type="ECO:0000256" key="4">
    <source>
        <dbReference type="PROSITE-ProRule" id="PRU00043"/>
    </source>
</evidence>
<dbReference type="InterPro" id="IPR020894">
    <property type="entry name" value="Cadherin_CS"/>
</dbReference>
<keyword evidence="4" id="KW-0106">Calcium</keyword>
<organism evidence="8 9">
    <name type="scientific">Allacma fusca</name>
    <dbReference type="NCBI Taxonomy" id="39272"/>
    <lineage>
        <taxon>Eukaryota</taxon>
        <taxon>Metazoa</taxon>
        <taxon>Ecdysozoa</taxon>
        <taxon>Arthropoda</taxon>
        <taxon>Hexapoda</taxon>
        <taxon>Collembola</taxon>
        <taxon>Symphypleona</taxon>
        <taxon>Sminthuridae</taxon>
        <taxon>Allacma</taxon>
    </lineage>
</organism>
<dbReference type="OrthoDB" id="6250271at2759"/>
<feature type="domain" description="Cadherin" evidence="7">
    <location>
        <begin position="40"/>
        <end position="142"/>
    </location>
</feature>
<dbReference type="GO" id="GO:0007156">
    <property type="term" value="P:homophilic cell adhesion via plasma membrane adhesion molecules"/>
    <property type="evidence" value="ECO:0007669"/>
    <property type="project" value="InterPro"/>
</dbReference>
<keyword evidence="9" id="KW-1185">Reference proteome</keyword>
<dbReference type="PROSITE" id="PS00232">
    <property type="entry name" value="CADHERIN_1"/>
    <property type="match status" value="1"/>
</dbReference>
<dbReference type="Proteomes" id="UP000708208">
    <property type="component" value="Unassembled WGS sequence"/>
</dbReference>
<keyword evidence="3" id="KW-0325">Glycoprotein</keyword>
<dbReference type="GO" id="GO:0005509">
    <property type="term" value="F:calcium ion binding"/>
    <property type="evidence" value="ECO:0007669"/>
    <property type="project" value="UniProtKB-UniRule"/>
</dbReference>
<evidence type="ECO:0000256" key="6">
    <source>
        <dbReference type="SAM" id="Phobius"/>
    </source>
</evidence>
<evidence type="ECO:0000313" key="9">
    <source>
        <dbReference type="Proteomes" id="UP000708208"/>
    </source>
</evidence>
<accession>A0A8J2J0S3</accession>
<comment type="subcellular location">
    <subcellularLocation>
        <location evidence="1">Membrane</location>
    </subcellularLocation>
</comment>
<feature type="domain" description="Cadherin" evidence="7">
    <location>
        <begin position="365"/>
        <end position="461"/>
    </location>
</feature>
<dbReference type="PROSITE" id="PS50268">
    <property type="entry name" value="CADHERIN_2"/>
    <property type="match status" value="4"/>
</dbReference>
<feature type="domain" description="Cadherin" evidence="7">
    <location>
        <begin position="254"/>
        <end position="369"/>
    </location>
</feature>
<dbReference type="InterPro" id="IPR002126">
    <property type="entry name" value="Cadherin-like_dom"/>
</dbReference>
<dbReference type="SMART" id="SM00112">
    <property type="entry name" value="CA"/>
    <property type="match status" value="4"/>
</dbReference>
<keyword evidence="6" id="KW-1133">Transmembrane helix</keyword>
<evidence type="ECO:0000256" key="5">
    <source>
        <dbReference type="SAM" id="MobiDB-lite"/>
    </source>
</evidence>
<dbReference type="CDD" id="cd11304">
    <property type="entry name" value="Cadherin_repeat"/>
    <property type="match status" value="5"/>
</dbReference>
<evidence type="ECO:0000313" key="8">
    <source>
        <dbReference type="EMBL" id="CAG7647491.1"/>
    </source>
</evidence>
<evidence type="ECO:0000256" key="1">
    <source>
        <dbReference type="ARBA" id="ARBA00004370"/>
    </source>
</evidence>